<comment type="caution">
    <text evidence="3">The sequence shown here is derived from an EMBL/GenBank/DDBJ whole genome shotgun (WGS) entry which is preliminary data.</text>
</comment>
<name>A0AAQ4FE69_AMBAM</name>
<feature type="compositionally biased region" description="Basic and acidic residues" evidence="1">
    <location>
        <begin position="18"/>
        <end position="32"/>
    </location>
</feature>
<dbReference type="AlphaFoldDB" id="A0AAQ4FE69"/>
<gene>
    <name evidence="3" type="ORF">V5799_008145</name>
</gene>
<reference evidence="3 4" key="1">
    <citation type="journal article" date="2023" name="Arcadia Sci">
        <title>De novo assembly of a long-read Amblyomma americanum tick genome.</title>
        <authorList>
            <person name="Chou S."/>
            <person name="Poskanzer K.E."/>
            <person name="Rollins M."/>
            <person name="Thuy-Boun P.S."/>
        </authorList>
    </citation>
    <scope>NUCLEOTIDE SEQUENCE [LARGE SCALE GENOMIC DNA]</scope>
    <source>
        <strain evidence="3">F_SG_1</strain>
        <tissue evidence="3">Salivary glands</tissue>
    </source>
</reference>
<feature type="region of interest" description="Disordered" evidence="1">
    <location>
        <begin position="1"/>
        <end position="216"/>
    </location>
</feature>
<feature type="compositionally biased region" description="Polar residues" evidence="1">
    <location>
        <begin position="74"/>
        <end position="85"/>
    </location>
</feature>
<protein>
    <submittedName>
        <fullName evidence="3">Uncharacterized protein</fullName>
    </submittedName>
</protein>
<accession>A0AAQ4FE69</accession>
<evidence type="ECO:0000313" key="3">
    <source>
        <dbReference type="EMBL" id="KAK8785490.1"/>
    </source>
</evidence>
<evidence type="ECO:0000256" key="2">
    <source>
        <dbReference type="SAM" id="Phobius"/>
    </source>
</evidence>
<feature type="compositionally biased region" description="Basic and acidic residues" evidence="1">
    <location>
        <begin position="161"/>
        <end position="182"/>
    </location>
</feature>
<evidence type="ECO:0000313" key="4">
    <source>
        <dbReference type="Proteomes" id="UP001321473"/>
    </source>
</evidence>
<keyword evidence="2" id="KW-0472">Membrane</keyword>
<keyword evidence="2" id="KW-1133">Transmembrane helix</keyword>
<feature type="transmembrane region" description="Helical" evidence="2">
    <location>
        <begin position="249"/>
        <end position="274"/>
    </location>
</feature>
<keyword evidence="4" id="KW-1185">Reference proteome</keyword>
<dbReference type="Proteomes" id="UP001321473">
    <property type="component" value="Unassembled WGS sequence"/>
</dbReference>
<evidence type="ECO:0000256" key="1">
    <source>
        <dbReference type="SAM" id="MobiDB-lite"/>
    </source>
</evidence>
<dbReference type="EMBL" id="JARKHS020003525">
    <property type="protein sequence ID" value="KAK8785490.1"/>
    <property type="molecule type" value="Genomic_DNA"/>
</dbReference>
<keyword evidence="2" id="KW-0812">Transmembrane</keyword>
<organism evidence="3 4">
    <name type="scientific">Amblyomma americanum</name>
    <name type="common">Lone star tick</name>
    <dbReference type="NCBI Taxonomy" id="6943"/>
    <lineage>
        <taxon>Eukaryota</taxon>
        <taxon>Metazoa</taxon>
        <taxon>Ecdysozoa</taxon>
        <taxon>Arthropoda</taxon>
        <taxon>Chelicerata</taxon>
        <taxon>Arachnida</taxon>
        <taxon>Acari</taxon>
        <taxon>Parasitiformes</taxon>
        <taxon>Ixodida</taxon>
        <taxon>Ixodoidea</taxon>
        <taxon>Ixodidae</taxon>
        <taxon>Amblyomminae</taxon>
        <taxon>Amblyomma</taxon>
    </lineage>
</organism>
<feature type="compositionally biased region" description="Basic residues" evidence="1">
    <location>
        <begin position="112"/>
        <end position="122"/>
    </location>
</feature>
<sequence length="328" mass="34767">MENSPAPKRQNSKNRRKEFKEHPTVGRLKEDAAPCTSRSLDSLACSAGSPGDRGTNAPGRGGSQRARKGHRQGKASSSQRRSSIQCDVAADDQERPHRRGSKRGGGGNGKNNGRRGQRRLRRSASVVADGDSDRDPSTKTRKPVRRTSSEGPRPRSMVVLRDGREVHRTGSKRDAETNRTDSRSTLTACGDYGGANLNNSGAGRAAGSGGRDDRPRLLQTTSLTELFAAEVGLAPAPGLTHKESRRRRIVFAVVLVALALLTASVLLVAITLFLSPAVDEVLRKENENLFRLPTSTAATTTVGTVTATATTAFGPDNATLTAAAVAVG</sequence>
<feature type="compositionally biased region" description="Low complexity" evidence="1">
    <location>
        <begin position="194"/>
        <end position="203"/>
    </location>
</feature>
<proteinExistence type="predicted"/>